<protein>
    <recommendedName>
        <fullName evidence="4">Lipoprotein</fullName>
    </recommendedName>
</protein>
<keyword evidence="1" id="KW-0732">Signal</keyword>
<dbReference type="RefSeq" id="WP_139280167.1">
    <property type="nucleotide sequence ID" value="NZ_FQZG01000026.1"/>
</dbReference>
<sequence length="297" mass="30846">MRRPHIVRGAGAVAVALALSACSAPEPEVTPPASVVAERLVELGTAADAFSGVAVGRQAITARAVKDSTLQFWDLSDGVRPVTDAATNSAAVPFEELDPGAVQEQVAQLAKLCEASEFRVSVDVVTPSAMLGELRCGDDTFEGLTTHDPVAVRLNGSPLPSSMAVSVEETWQVVLDLLAELDPGLGVGSLSIDADTISLELSDGAATQGCRPALVFERDGSDVTNACRRTGQKPAISLAGFTAANLARLQLEAMEQAGIIGTDRASVSVDSSARLEPQLRVRQGSSEATVAFEQPRA</sequence>
<gene>
    <name evidence="2" type="ORF">SAMN02745244_01666</name>
</gene>
<dbReference type="Proteomes" id="UP000184512">
    <property type="component" value="Unassembled WGS sequence"/>
</dbReference>
<reference evidence="2 3" key="1">
    <citation type="submission" date="2016-11" db="EMBL/GenBank/DDBJ databases">
        <authorList>
            <person name="Jaros S."/>
            <person name="Januszkiewicz K."/>
            <person name="Wedrychowicz H."/>
        </authorList>
    </citation>
    <scope>NUCLEOTIDE SEQUENCE [LARGE SCALE GENOMIC DNA]</scope>
    <source>
        <strain evidence="2 3">DSM 12906</strain>
    </source>
</reference>
<accession>A0A1M6GCZ8</accession>
<feature type="chain" id="PRO_5009917710" description="Lipoprotein" evidence="1">
    <location>
        <begin position="24"/>
        <end position="297"/>
    </location>
</feature>
<dbReference type="AlphaFoldDB" id="A0A1M6GCZ8"/>
<evidence type="ECO:0000256" key="1">
    <source>
        <dbReference type="SAM" id="SignalP"/>
    </source>
</evidence>
<evidence type="ECO:0000313" key="3">
    <source>
        <dbReference type="Proteomes" id="UP000184512"/>
    </source>
</evidence>
<keyword evidence="3" id="KW-1185">Reference proteome</keyword>
<feature type="signal peptide" evidence="1">
    <location>
        <begin position="1"/>
        <end position="23"/>
    </location>
</feature>
<evidence type="ECO:0000313" key="2">
    <source>
        <dbReference type="EMBL" id="SHJ07828.1"/>
    </source>
</evidence>
<name>A0A1M6GCZ8_9ACTN</name>
<proteinExistence type="predicted"/>
<dbReference type="EMBL" id="FQZG01000026">
    <property type="protein sequence ID" value="SHJ07828.1"/>
    <property type="molecule type" value="Genomic_DNA"/>
</dbReference>
<evidence type="ECO:0008006" key="4">
    <source>
        <dbReference type="Google" id="ProtNLM"/>
    </source>
</evidence>
<dbReference type="STRING" id="1123357.SAMN02745244_01666"/>
<dbReference type="PROSITE" id="PS51257">
    <property type="entry name" value="PROKAR_LIPOPROTEIN"/>
    <property type="match status" value="1"/>
</dbReference>
<dbReference type="OrthoDB" id="218695at2"/>
<organism evidence="2 3">
    <name type="scientific">Tessaracoccus bendigoensis DSM 12906</name>
    <dbReference type="NCBI Taxonomy" id="1123357"/>
    <lineage>
        <taxon>Bacteria</taxon>
        <taxon>Bacillati</taxon>
        <taxon>Actinomycetota</taxon>
        <taxon>Actinomycetes</taxon>
        <taxon>Propionibacteriales</taxon>
        <taxon>Propionibacteriaceae</taxon>
        <taxon>Tessaracoccus</taxon>
    </lineage>
</organism>